<dbReference type="EMBL" id="KZ110593">
    <property type="protein sequence ID" value="OSX65265.1"/>
    <property type="molecule type" value="Genomic_DNA"/>
</dbReference>
<dbReference type="Proteomes" id="UP000194127">
    <property type="component" value="Unassembled WGS sequence"/>
</dbReference>
<gene>
    <name evidence="1" type="ORF">POSPLADRAFT_1073427</name>
</gene>
<dbReference type="GeneID" id="36327555"/>
<evidence type="ECO:0000313" key="2">
    <source>
        <dbReference type="Proteomes" id="UP000194127"/>
    </source>
</evidence>
<name>A0A1X6N9E6_9APHY</name>
<evidence type="ECO:0000313" key="1">
    <source>
        <dbReference type="EMBL" id="OSX65265.1"/>
    </source>
</evidence>
<reference evidence="1 2" key="1">
    <citation type="submission" date="2017-04" db="EMBL/GenBank/DDBJ databases">
        <title>Genome Sequence of the Model Brown-Rot Fungus Postia placenta SB12.</title>
        <authorList>
            <consortium name="DOE Joint Genome Institute"/>
            <person name="Gaskell J."/>
            <person name="Kersten P."/>
            <person name="Larrondo L.F."/>
            <person name="Canessa P."/>
            <person name="Martinez D."/>
            <person name="Hibbett D."/>
            <person name="Schmoll M."/>
            <person name="Kubicek C.P."/>
            <person name="Martinez A.T."/>
            <person name="Yadav J."/>
            <person name="Master E."/>
            <person name="Magnuson J.K."/>
            <person name="James T."/>
            <person name="Yaver D."/>
            <person name="Berka R."/>
            <person name="Labutti K."/>
            <person name="Lipzen A."/>
            <person name="Aerts A."/>
            <person name="Barry K."/>
            <person name="Henrissat B."/>
            <person name="Blanchette R."/>
            <person name="Grigoriev I."/>
            <person name="Cullen D."/>
        </authorList>
    </citation>
    <scope>NUCLEOTIDE SEQUENCE [LARGE SCALE GENOMIC DNA]</scope>
    <source>
        <strain evidence="1 2">MAD-698-R-SB12</strain>
    </source>
</reference>
<dbReference type="RefSeq" id="XP_024342059.1">
    <property type="nucleotide sequence ID" value="XM_024482606.1"/>
</dbReference>
<sequence>MADMSGDCKCTIYIFLQGRRNAGYWVMDIRREYFSNRSPTLWVTMGFLHVHPHFMGARRICASFAGCTSRCLGGPFIMRVTERR</sequence>
<keyword evidence="2" id="KW-1185">Reference proteome</keyword>
<proteinExistence type="predicted"/>
<accession>A0A1X6N9E6</accession>
<organism evidence="1 2">
    <name type="scientific">Postia placenta MAD-698-R-SB12</name>
    <dbReference type="NCBI Taxonomy" id="670580"/>
    <lineage>
        <taxon>Eukaryota</taxon>
        <taxon>Fungi</taxon>
        <taxon>Dikarya</taxon>
        <taxon>Basidiomycota</taxon>
        <taxon>Agaricomycotina</taxon>
        <taxon>Agaricomycetes</taxon>
        <taxon>Polyporales</taxon>
        <taxon>Adustoporiaceae</taxon>
        <taxon>Rhodonia</taxon>
    </lineage>
</organism>
<dbReference type="AlphaFoldDB" id="A0A1X6N9E6"/>
<protein>
    <submittedName>
        <fullName evidence="1">Uncharacterized protein</fullName>
    </submittedName>
</protein>